<evidence type="ECO:0000256" key="1">
    <source>
        <dbReference type="SAM" id="MobiDB-lite"/>
    </source>
</evidence>
<organism evidence="2 3">
    <name type="scientific">Phaseolus angularis</name>
    <name type="common">Azuki bean</name>
    <name type="synonym">Vigna angularis</name>
    <dbReference type="NCBI Taxonomy" id="3914"/>
    <lineage>
        <taxon>Eukaryota</taxon>
        <taxon>Viridiplantae</taxon>
        <taxon>Streptophyta</taxon>
        <taxon>Embryophyta</taxon>
        <taxon>Tracheophyta</taxon>
        <taxon>Spermatophyta</taxon>
        <taxon>Magnoliopsida</taxon>
        <taxon>eudicotyledons</taxon>
        <taxon>Gunneridae</taxon>
        <taxon>Pentapetalae</taxon>
        <taxon>rosids</taxon>
        <taxon>fabids</taxon>
        <taxon>Fabales</taxon>
        <taxon>Fabaceae</taxon>
        <taxon>Papilionoideae</taxon>
        <taxon>50 kb inversion clade</taxon>
        <taxon>NPAAA clade</taxon>
        <taxon>indigoferoid/millettioid clade</taxon>
        <taxon>Phaseoleae</taxon>
        <taxon>Vigna</taxon>
    </lineage>
</organism>
<proteinExistence type="predicted"/>
<dbReference type="Proteomes" id="UP000053144">
    <property type="component" value="Unassembled WGS sequence"/>
</dbReference>
<feature type="region of interest" description="Disordered" evidence="1">
    <location>
        <begin position="110"/>
        <end position="131"/>
    </location>
</feature>
<feature type="compositionally biased region" description="Polar residues" evidence="1">
    <location>
        <begin position="163"/>
        <end position="172"/>
    </location>
</feature>
<sequence length="278" mass="30788">MATLATAAACFRDFGDGGAISVMVMEEVFLFAGDGCVLEKMNGGEDEVRSPVDGHGCAHGGEDKDGGHGVHGERRRCGSGFGWRLAGLHVVADSVVERRKPQWPENTGVVLKKASSSKAHGTKKTKSKQLGSMRSYGRMKGEELKQEVFMVAAGKEEERRPSAATTTSSNTLKRSKAWRSMQLCEEGPEVERKKHTCWNVEKKRGLNVDIKHMEGLFSRREWKHTAASSSSKERHPAIFTFQQHIQQRKTSSLEQPQTRSDGSRMNGERSPQLEWSAT</sequence>
<evidence type="ECO:0000313" key="3">
    <source>
        <dbReference type="Proteomes" id="UP000053144"/>
    </source>
</evidence>
<feature type="region of interest" description="Disordered" evidence="1">
    <location>
        <begin position="226"/>
        <end position="278"/>
    </location>
</feature>
<feature type="compositionally biased region" description="Polar residues" evidence="1">
    <location>
        <begin position="240"/>
        <end position="260"/>
    </location>
</feature>
<name>A0A0L9T8P2_PHAAN</name>
<dbReference type="AlphaFoldDB" id="A0A0L9T8P2"/>
<feature type="region of interest" description="Disordered" evidence="1">
    <location>
        <begin position="154"/>
        <end position="175"/>
    </location>
</feature>
<accession>A0A0L9T8P2</accession>
<dbReference type="Gramene" id="KOM26751">
    <property type="protein sequence ID" value="KOM26751"/>
    <property type="gene ID" value="LR48_Vigan312s001200"/>
</dbReference>
<dbReference type="EMBL" id="KQ258339">
    <property type="protein sequence ID" value="KOM26751.1"/>
    <property type="molecule type" value="Genomic_DNA"/>
</dbReference>
<evidence type="ECO:0000313" key="2">
    <source>
        <dbReference type="EMBL" id="KOM26751.1"/>
    </source>
</evidence>
<protein>
    <submittedName>
        <fullName evidence="2">Uncharacterized protein</fullName>
    </submittedName>
</protein>
<reference evidence="3" key="1">
    <citation type="journal article" date="2015" name="Proc. Natl. Acad. Sci. U.S.A.">
        <title>Genome sequencing of adzuki bean (Vigna angularis) provides insight into high starch and low fat accumulation and domestication.</title>
        <authorList>
            <person name="Yang K."/>
            <person name="Tian Z."/>
            <person name="Chen C."/>
            <person name="Luo L."/>
            <person name="Zhao B."/>
            <person name="Wang Z."/>
            <person name="Yu L."/>
            <person name="Li Y."/>
            <person name="Sun Y."/>
            <person name="Li W."/>
            <person name="Chen Y."/>
            <person name="Li Y."/>
            <person name="Zhang Y."/>
            <person name="Ai D."/>
            <person name="Zhao J."/>
            <person name="Shang C."/>
            <person name="Ma Y."/>
            <person name="Wu B."/>
            <person name="Wang M."/>
            <person name="Gao L."/>
            <person name="Sun D."/>
            <person name="Zhang P."/>
            <person name="Guo F."/>
            <person name="Wang W."/>
            <person name="Li Y."/>
            <person name="Wang J."/>
            <person name="Varshney R.K."/>
            <person name="Wang J."/>
            <person name="Ling H.Q."/>
            <person name="Wan P."/>
        </authorList>
    </citation>
    <scope>NUCLEOTIDE SEQUENCE</scope>
    <source>
        <strain evidence="3">cv. Jingnong 6</strain>
    </source>
</reference>
<gene>
    <name evidence="2" type="ORF">LR48_Vigan312s001200</name>
</gene>